<accession>A0A2S4VHA6</accession>
<sequence>MAFDSEYSKLFSGRGSKIRSSEDKTQATNNLELGPQRFIELFKQDAYFTSGCGDVYPSNVFNARADSDIFKSQIHCRIDGPLQAGERLLPGDAIQVIDGNPVRIEQEVRMDGAFRIYIFLGDSPVGSRLDYLNESCCFLKRFRATTGQRYSVFDPQRAGPNPFFTFLLVTLRSRDEWNIADSPPLFSGPYATQVYVDPIENTVAGLGSAKTCSLHSKYGESICVLCLSFYAKFIEEHRKTRAHQIYLFCL</sequence>
<evidence type="ECO:0000313" key="3">
    <source>
        <dbReference type="EMBL" id="POW08868.1"/>
    </source>
</evidence>
<dbReference type="AlphaFoldDB" id="A0A2S4VHA6"/>
<dbReference type="InterPro" id="IPR012941">
    <property type="entry name" value="Phe_hydrox_C_dim_dom"/>
</dbReference>
<comment type="caution">
    <text evidence="3">The sequence shown here is derived from an EMBL/GenBank/DDBJ whole genome shotgun (WGS) entry which is preliminary data.</text>
</comment>
<dbReference type="VEuPathDB" id="FungiDB:PSTT_07236"/>
<evidence type="ECO:0000256" key="1">
    <source>
        <dbReference type="ARBA" id="ARBA00023002"/>
    </source>
</evidence>
<dbReference type="EMBL" id="PKSL01000060">
    <property type="protein sequence ID" value="POW08868.1"/>
    <property type="molecule type" value="Genomic_DNA"/>
</dbReference>
<keyword evidence="1" id="KW-0560">Oxidoreductase</keyword>
<dbReference type="GO" id="GO:0016491">
    <property type="term" value="F:oxidoreductase activity"/>
    <property type="evidence" value="ECO:0007669"/>
    <property type="project" value="UniProtKB-KW"/>
</dbReference>
<dbReference type="InterPro" id="IPR036249">
    <property type="entry name" value="Thioredoxin-like_sf"/>
</dbReference>
<dbReference type="InterPro" id="IPR038220">
    <property type="entry name" value="PHOX_C_sf"/>
</dbReference>
<feature type="domain" description="Phenol hydroxylase-like C-terminal dimerisation" evidence="2">
    <location>
        <begin position="56"/>
        <end position="198"/>
    </location>
</feature>
<organism evidence="3 4">
    <name type="scientific">Puccinia striiformis</name>
    <dbReference type="NCBI Taxonomy" id="27350"/>
    <lineage>
        <taxon>Eukaryota</taxon>
        <taxon>Fungi</taxon>
        <taxon>Dikarya</taxon>
        <taxon>Basidiomycota</taxon>
        <taxon>Pucciniomycotina</taxon>
        <taxon>Pucciniomycetes</taxon>
        <taxon>Pucciniales</taxon>
        <taxon>Pucciniaceae</taxon>
        <taxon>Puccinia</taxon>
    </lineage>
</organism>
<evidence type="ECO:0000313" key="4">
    <source>
        <dbReference type="Proteomes" id="UP000239156"/>
    </source>
</evidence>
<dbReference type="VEuPathDB" id="FungiDB:PSHT_06120"/>
<dbReference type="Proteomes" id="UP000239156">
    <property type="component" value="Unassembled WGS sequence"/>
</dbReference>
<dbReference type="Pfam" id="PF07976">
    <property type="entry name" value="Phe_hydrox_dim"/>
    <property type="match status" value="1"/>
</dbReference>
<protein>
    <recommendedName>
        <fullName evidence="2">Phenol hydroxylase-like C-terminal dimerisation domain-containing protein</fullName>
    </recommendedName>
</protein>
<reference evidence="3" key="1">
    <citation type="submission" date="2017-12" db="EMBL/GenBank/DDBJ databases">
        <title>Gene loss provides genomic basis for host adaptation in cereal stripe rust fungi.</title>
        <authorList>
            <person name="Xia C."/>
        </authorList>
    </citation>
    <scope>NUCLEOTIDE SEQUENCE [LARGE SCALE GENOMIC DNA]</scope>
    <source>
        <strain evidence="3">93-210</strain>
    </source>
</reference>
<keyword evidence="4" id="KW-1185">Reference proteome</keyword>
<proteinExistence type="predicted"/>
<dbReference type="Gene3D" id="3.40.30.20">
    <property type="match status" value="1"/>
</dbReference>
<dbReference type="SUPFAM" id="SSF52833">
    <property type="entry name" value="Thioredoxin-like"/>
    <property type="match status" value="1"/>
</dbReference>
<evidence type="ECO:0000259" key="2">
    <source>
        <dbReference type="Pfam" id="PF07976"/>
    </source>
</evidence>
<name>A0A2S4VHA6_9BASI</name>
<gene>
    <name evidence="3" type="ORF">PSTT_07236</name>
</gene>